<gene>
    <name evidence="1" type="ORF">METZ01_LOCUS203158</name>
</gene>
<reference evidence="1" key="1">
    <citation type="submission" date="2018-05" db="EMBL/GenBank/DDBJ databases">
        <authorList>
            <person name="Lanie J.A."/>
            <person name="Ng W.-L."/>
            <person name="Kazmierczak K.M."/>
            <person name="Andrzejewski T.M."/>
            <person name="Davidsen T.M."/>
            <person name="Wayne K.J."/>
            <person name="Tettelin H."/>
            <person name="Glass J.I."/>
            <person name="Rusch D."/>
            <person name="Podicherti R."/>
            <person name="Tsui H.-C.T."/>
            <person name="Winkler M.E."/>
        </authorList>
    </citation>
    <scope>NUCLEOTIDE SEQUENCE</scope>
</reference>
<evidence type="ECO:0000313" key="1">
    <source>
        <dbReference type="EMBL" id="SVB50304.1"/>
    </source>
</evidence>
<dbReference type="AlphaFoldDB" id="A0A382EJR4"/>
<dbReference type="EMBL" id="UINC01044617">
    <property type="protein sequence ID" value="SVB50304.1"/>
    <property type="molecule type" value="Genomic_DNA"/>
</dbReference>
<sequence>MPSRIWFATKKAGIAPLGSRSAVTLRGIQSIGITTTFNLEQVFELGQSAIYENIEGIPDISVDIEKVLDGYSPVYTLATQQGGGASLIGRSCAQCTLAVSVFSDACNNASDAAVGVPNA</sequence>
<accession>A0A382EJR4</accession>
<feature type="non-terminal residue" evidence="1">
    <location>
        <position position="119"/>
    </location>
</feature>
<name>A0A382EJR4_9ZZZZ</name>
<proteinExistence type="predicted"/>
<protein>
    <submittedName>
        <fullName evidence="1">Uncharacterized protein</fullName>
    </submittedName>
</protein>
<organism evidence="1">
    <name type="scientific">marine metagenome</name>
    <dbReference type="NCBI Taxonomy" id="408172"/>
    <lineage>
        <taxon>unclassified sequences</taxon>
        <taxon>metagenomes</taxon>
        <taxon>ecological metagenomes</taxon>
    </lineage>
</organism>